<dbReference type="GO" id="GO:0004568">
    <property type="term" value="F:chitinase activity"/>
    <property type="evidence" value="ECO:0007669"/>
    <property type="project" value="TreeGrafter"/>
</dbReference>
<dbReference type="Gene3D" id="3.20.20.80">
    <property type="entry name" value="Glycosidases"/>
    <property type="match status" value="1"/>
</dbReference>
<feature type="region of interest" description="Disordered" evidence="4">
    <location>
        <begin position="758"/>
        <end position="851"/>
    </location>
</feature>
<dbReference type="OrthoDB" id="73875at2759"/>
<evidence type="ECO:0000313" key="7">
    <source>
        <dbReference type="EMBL" id="EJK64364.1"/>
    </source>
</evidence>
<keyword evidence="1 3" id="KW-0378">Hydrolase</keyword>
<sequence>YDRNKLAAPENMDFTKVQRVNFAFDPSLLFGPYNWSPPSGSKEYCSWDGPNVKSCNHHQYDKGLITLVHNAGAEIYPSLGGWTLSDPFPAMSASAPARARFAQNCVDLIKEYGFDGIDIDWETGRPDLPQCTLNQYPGYASHSGTPADTENFKLLLNDVRAKLDELGSETGRFYGLTAALPCGPNHIDNMDIVHVGNTLSELNLMTYDFHGAFSDVTGVNAPLYFQGWGDPEFNLHSCVENWLKSGVDRKKINIGLPFYGRSAGGATGLNQPHSGADKSAWSIDEGTPQYFNIIPKLPSMTSVWDEKTWTQYAYFSDGGFVSFDDEAAICAKTEYCLDHELGEFCQIPLRRVLSAVGQLILTRAFAHAKGGFIIWELSGDIMNDLSTPLLDVVIKKLSDPSYSCGKSGILPDGGIDLPRDETPAPSASSTSAVGGPSVASQPPDNSPTSGNETPSPPTYQFSFNQNDEGQSASAPTTSSIMNAHESEGHSEFLFCGGDEAFPDNVEVVSLKVSFHYELHRYTSVPLAVAASDIKQMVLNSISEKLLCHGSLNGRHRLSEDGHNPFSVSQKNVVAISTSQSDVPVEDVPVDFEVPTTCTSMIDTFRLHVKKGSSNAARRDVWDELVFFIRTSMSSGRYESDEIRKVIYVDEVGSGPSVQAPPNAHVIYLPQKAPKSVMLALVVCLILVTFACTVMLCYIRAKRDSLPHRDMPPSSISMYDQFNFNATNASQSMARYWEENSWQDDQSFPRIKSMASSWRKSSWREDEQSVPRSNPHRHIGGNSWRRNSWREDEQPAPRPNPHRHARGNTWTEDDQHASRSDQHRRSIDPEEEEANLLEPPTFDMLVEMSHRA</sequence>
<dbReference type="PANTHER" id="PTHR11177">
    <property type="entry name" value="CHITINASE"/>
    <property type="match status" value="1"/>
</dbReference>
<dbReference type="PANTHER" id="PTHR11177:SF317">
    <property type="entry name" value="CHITINASE 12-RELATED"/>
    <property type="match status" value="1"/>
</dbReference>
<dbReference type="SUPFAM" id="SSF51445">
    <property type="entry name" value="(Trans)glycosidases"/>
    <property type="match status" value="1"/>
</dbReference>
<protein>
    <recommendedName>
        <fullName evidence="6">GH18 domain-containing protein</fullName>
    </recommendedName>
</protein>
<keyword evidence="5" id="KW-0472">Membrane</keyword>
<feature type="compositionally biased region" description="Low complexity" evidence="4">
    <location>
        <begin position="423"/>
        <end position="440"/>
    </location>
</feature>
<dbReference type="InterPro" id="IPR029070">
    <property type="entry name" value="Chitinase_insertion_sf"/>
</dbReference>
<gene>
    <name evidence="7" type="ORF">THAOC_14903</name>
</gene>
<dbReference type="SMART" id="SM00636">
    <property type="entry name" value="Glyco_18"/>
    <property type="match status" value="1"/>
</dbReference>
<dbReference type="InterPro" id="IPR011583">
    <property type="entry name" value="Chitinase_II/V-like_cat"/>
</dbReference>
<dbReference type="PROSITE" id="PS51910">
    <property type="entry name" value="GH18_2"/>
    <property type="match status" value="1"/>
</dbReference>
<evidence type="ECO:0000256" key="3">
    <source>
        <dbReference type="RuleBase" id="RU000489"/>
    </source>
</evidence>
<name>K0SHA1_THAOC</name>
<evidence type="ECO:0000256" key="5">
    <source>
        <dbReference type="SAM" id="Phobius"/>
    </source>
</evidence>
<dbReference type="InterPro" id="IPR001223">
    <property type="entry name" value="Glyco_hydro18_cat"/>
</dbReference>
<comment type="caution">
    <text evidence="7">The sequence shown here is derived from an EMBL/GenBank/DDBJ whole genome shotgun (WGS) entry which is preliminary data.</text>
</comment>
<dbReference type="InterPro" id="IPR050314">
    <property type="entry name" value="Glycosyl_Hydrlase_18"/>
</dbReference>
<dbReference type="GO" id="GO:0006032">
    <property type="term" value="P:chitin catabolic process"/>
    <property type="evidence" value="ECO:0007669"/>
    <property type="project" value="TreeGrafter"/>
</dbReference>
<keyword evidence="2 3" id="KW-0326">Glycosidase</keyword>
<keyword evidence="5" id="KW-1133">Transmembrane helix</keyword>
<dbReference type="InterPro" id="IPR001579">
    <property type="entry name" value="Glyco_hydro_18_chit_AS"/>
</dbReference>
<dbReference type="Pfam" id="PF00704">
    <property type="entry name" value="Glyco_hydro_18"/>
    <property type="match status" value="1"/>
</dbReference>
<evidence type="ECO:0000256" key="4">
    <source>
        <dbReference type="SAM" id="MobiDB-lite"/>
    </source>
</evidence>
<evidence type="ECO:0000313" key="8">
    <source>
        <dbReference type="Proteomes" id="UP000266841"/>
    </source>
</evidence>
<dbReference type="GO" id="GO:0005975">
    <property type="term" value="P:carbohydrate metabolic process"/>
    <property type="evidence" value="ECO:0007669"/>
    <property type="project" value="InterPro"/>
</dbReference>
<evidence type="ECO:0000259" key="6">
    <source>
        <dbReference type="PROSITE" id="PS51910"/>
    </source>
</evidence>
<evidence type="ECO:0000256" key="1">
    <source>
        <dbReference type="ARBA" id="ARBA00022801"/>
    </source>
</evidence>
<feature type="compositionally biased region" description="Basic and acidic residues" evidence="4">
    <location>
        <begin position="812"/>
        <end position="827"/>
    </location>
</feature>
<dbReference type="PROSITE" id="PS01095">
    <property type="entry name" value="GH18_1"/>
    <property type="match status" value="1"/>
</dbReference>
<keyword evidence="8" id="KW-1185">Reference proteome</keyword>
<dbReference type="EMBL" id="AGNL01017333">
    <property type="protein sequence ID" value="EJK64364.1"/>
    <property type="molecule type" value="Genomic_DNA"/>
</dbReference>
<feature type="region of interest" description="Disordered" evidence="4">
    <location>
        <begin position="409"/>
        <end position="476"/>
    </location>
</feature>
<feature type="compositionally biased region" description="Polar residues" evidence="4">
    <location>
        <begin position="442"/>
        <end position="476"/>
    </location>
</feature>
<dbReference type="eggNOG" id="KOG2806">
    <property type="taxonomic scope" value="Eukaryota"/>
</dbReference>
<dbReference type="GO" id="GO:0005576">
    <property type="term" value="C:extracellular region"/>
    <property type="evidence" value="ECO:0007669"/>
    <property type="project" value="TreeGrafter"/>
</dbReference>
<dbReference type="AlphaFoldDB" id="K0SHA1"/>
<feature type="non-terminal residue" evidence="7">
    <location>
        <position position="1"/>
    </location>
</feature>
<feature type="domain" description="GH18" evidence="6">
    <location>
        <begin position="1"/>
        <end position="400"/>
    </location>
</feature>
<keyword evidence="5" id="KW-0812">Transmembrane</keyword>
<dbReference type="Gene3D" id="3.10.50.10">
    <property type="match status" value="1"/>
</dbReference>
<dbReference type="Proteomes" id="UP000266841">
    <property type="component" value="Unassembled WGS sequence"/>
</dbReference>
<feature type="transmembrane region" description="Helical" evidence="5">
    <location>
        <begin position="676"/>
        <end position="698"/>
    </location>
</feature>
<evidence type="ECO:0000256" key="2">
    <source>
        <dbReference type="ARBA" id="ARBA00023295"/>
    </source>
</evidence>
<reference evidence="7 8" key="1">
    <citation type="journal article" date="2012" name="Genome Biol.">
        <title>Genome and low-iron response of an oceanic diatom adapted to chronic iron limitation.</title>
        <authorList>
            <person name="Lommer M."/>
            <person name="Specht M."/>
            <person name="Roy A.S."/>
            <person name="Kraemer L."/>
            <person name="Andreson R."/>
            <person name="Gutowska M.A."/>
            <person name="Wolf J."/>
            <person name="Bergner S.V."/>
            <person name="Schilhabel M.B."/>
            <person name="Klostermeier U.C."/>
            <person name="Beiko R.G."/>
            <person name="Rosenstiel P."/>
            <person name="Hippler M."/>
            <person name="Laroche J."/>
        </authorList>
    </citation>
    <scope>NUCLEOTIDE SEQUENCE [LARGE SCALE GENOMIC DNA]</scope>
    <source>
        <strain evidence="7 8">CCMP1005</strain>
    </source>
</reference>
<accession>K0SHA1</accession>
<dbReference type="GO" id="GO:0008061">
    <property type="term" value="F:chitin binding"/>
    <property type="evidence" value="ECO:0007669"/>
    <property type="project" value="InterPro"/>
</dbReference>
<dbReference type="InterPro" id="IPR017853">
    <property type="entry name" value="GH"/>
</dbReference>
<proteinExistence type="predicted"/>
<organism evidence="7 8">
    <name type="scientific">Thalassiosira oceanica</name>
    <name type="common">Marine diatom</name>
    <dbReference type="NCBI Taxonomy" id="159749"/>
    <lineage>
        <taxon>Eukaryota</taxon>
        <taxon>Sar</taxon>
        <taxon>Stramenopiles</taxon>
        <taxon>Ochrophyta</taxon>
        <taxon>Bacillariophyta</taxon>
        <taxon>Coscinodiscophyceae</taxon>
        <taxon>Thalassiosirophycidae</taxon>
        <taxon>Thalassiosirales</taxon>
        <taxon>Thalassiosiraceae</taxon>
        <taxon>Thalassiosira</taxon>
    </lineage>
</organism>